<keyword evidence="2" id="KW-1185">Reference proteome</keyword>
<gene>
    <name evidence="1" type="ORF">LCL61_32400</name>
</gene>
<dbReference type="EMBL" id="CP150484">
    <property type="protein sequence ID" value="WYW20261.1"/>
    <property type="molecule type" value="Genomic_DNA"/>
</dbReference>
<dbReference type="Proteomes" id="UP001456344">
    <property type="component" value="Chromosome"/>
</dbReference>
<name>A0ACD5BLG9_9PSEU</name>
<organism evidence="1 2">
    <name type="scientific">Amycolatopsis coloradensis</name>
    <dbReference type="NCBI Taxonomy" id="76021"/>
    <lineage>
        <taxon>Bacteria</taxon>
        <taxon>Bacillati</taxon>
        <taxon>Actinomycetota</taxon>
        <taxon>Actinomycetes</taxon>
        <taxon>Pseudonocardiales</taxon>
        <taxon>Pseudonocardiaceae</taxon>
        <taxon>Amycolatopsis</taxon>
    </lineage>
</organism>
<sequence>MSENNENTGSGPLDLAEEIRLLVELVVEHAAPWLEGLISAGHGCTDHDSGGWCPLCAIVGVFRGERPEFVARLMEQAAQLVALLRAVLADRWEPEAGVHMPGFQPARKEPAREDAPVGASRVQHITVTRRDAWQPDREN</sequence>
<evidence type="ECO:0000313" key="2">
    <source>
        <dbReference type="Proteomes" id="UP001456344"/>
    </source>
</evidence>
<evidence type="ECO:0000313" key="1">
    <source>
        <dbReference type="EMBL" id="WYW20261.1"/>
    </source>
</evidence>
<reference evidence="1" key="1">
    <citation type="submission" date="2023-10" db="EMBL/GenBank/DDBJ databases">
        <title>Whole genome sequencing of actinobacterial strain Amycolatopsis sp. (BCA-696) identifies the underlying plant growth-promoting genes.</title>
        <authorList>
            <person name="Gandham P."/>
            <person name="Vadla N."/>
            <person name="Saji A."/>
            <person name="Srinivas V."/>
            <person name="Ruperao P."/>
            <person name="Selvanayagam S."/>
            <person name="Saxena R.K."/>
            <person name="Rathore A."/>
            <person name="Gopalakrishnan S."/>
            <person name="Thakur V."/>
        </authorList>
    </citation>
    <scope>NUCLEOTIDE SEQUENCE</scope>
    <source>
        <strain evidence="1">BCA-696</strain>
    </source>
</reference>
<protein>
    <submittedName>
        <fullName evidence="1">Uncharacterized protein</fullName>
    </submittedName>
</protein>
<proteinExistence type="predicted"/>
<accession>A0ACD5BLG9</accession>